<dbReference type="InterPro" id="IPR036259">
    <property type="entry name" value="MFS_trans_sf"/>
</dbReference>
<feature type="domain" description="Major facilitator superfamily (MFS) profile" evidence="7">
    <location>
        <begin position="3"/>
        <end position="379"/>
    </location>
</feature>
<feature type="transmembrane region" description="Helical" evidence="6">
    <location>
        <begin position="38"/>
        <end position="57"/>
    </location>
</feature>
<accession>A0A1R3VBC8</accession>
<evidence type="ECO:0000256" key="1">
    <source>
        <dbReference type="ARBA" id="ARBA00004651"/>
    </source>
</evidence>
<proteinExistence type="predicted"/>
<keyword evidence="2" id="KW-1003">Cell membrane</keyword>
<keyword evidence="5 6" id="KW-0472">Membrane</keyword>
<dbReference type="Gene3D" id="1.20.1250.20">
    <property type="entry name" value="MFS general substrate transporter like domains"/>
    <property type="match status" value="2"/>
</dbReference>
<evidence type="ECO:0000259" key="7">
    <source>
        <dbReference type="PROSITE" id="PS50850"/>
    </source>
</evidence>
<evidence type="ECO:0000313" key="9">
    <source>
        <dbReference type="Proteomes" id="UP000188388"/>
    </source>
</evidence>
<comment type="subcellular location">
    <subcellularLocation>
        <location evidence="1">Cell membrane</location>
        <topology evidence="1">Multi-pass membrane protein</topology>
    </subcellularLocation>
</comment>
<feature type="transmembrane region" description="Helical" evidence="6">
    <location>
        <begin position="202"/>
        <end position="225"/>
    </location>
</feature>
<dbReference type="CDD" id="cd17324">
    <property type="entry name" value="MFS_NepI_like"/>
    <property type="match status" value="1"/>
</dbReference>
<dbReference type="InterPro" id="IPR020846">
    <property type="entry name" value="MFS_dom"/>
</dbReference>
<name>A0A1R3VBC8_9HYPH</name>
<feature type="transmembrane region" description="Helical" evidence="6">
    <location>
        <begin position="331"/>
        <end position="352"/>
    </location>
</feature>
<dbReference type="EMBL" id="FTPD01000023">
    <property type="protein sequence ID" value="SIT56584.1"/>
    <property type="molecule type" value="Genomic_DNA"/>
</dbReference>
<dbReference type="PANTHER" id="PTHR43124">
    <property type="entry name" value="PURINE EFFLUX PUMP PBUE"/>
    <property type="match status" value="1"/>
</dbReference>
<feature type="transmembrane region" description="Helical" evidence="6">
    <location>
        <begin position="69"/>
        <end position="88"/>
    </location>
</feature>
<dbReference type="InterPro" id="IPR050189">
    <property type="entry name" value="MFS_Efflux_Transporters"/>
</dbReference>
<keyword evidence="9" id="KW-1185">Reference proteome</keyword>
<dbReference type="STRING" id="1631249.BQ8794_30033"/>
<dbReference type="PROSITE" id="PS50850">
    <property type="entry name" value="MFS"/>
    <property type="match status" value="1"/>
</dbReference>
<dbReference type="AlphaFoldDB" id="A0A1R3VBC8"/>
<feature type="transmembrane region" description="Helical" evidence="6">
    <location>
        <begin position="292"/>
        <end position="310"/>
    </location>
</feature>
<dbReference type="Pfam" id="PF07690">
    <property type="entry name" value="MFS_1"/>
    <property type="match status" value="1"/>
</dbReference>
<evidence type="ECO:0000313" key="8">
    <source>
        <dbReference type="EMBL" id="SIT56584.1"/>
    </source>
</evidence>
<feature type="transmembrane region" description="Helical" evidence="6">
    <location>
        <begin position="157"/>
        <end position="177"/>
    </location>
</feature>
<reference evidence="9" key="1">
    <citation type="submission" date="2017-01" db="EMBL/GenBank/DDBJ databases">
        <authorList>
            <person name="Brunel B."/>
        </authorList>
    </citation>
    <scope>NUCLEOTIDE SEQUENCE [LARGE SCALE GENOMIC DNA]</scope>
</reference>
<dbReference type="GO" id="GO:0022857">
    <property type="term" value="F:transmembrane transporter activity"/>
    <property type="evidence" value="ECO:0007669"/>
    <property type="project" value="InterPro"/>
</dbReference>
<dbReference type="GO" id="GO:0005886">
    <property type="term" value="C:plasma membrane"/>
    <property type="evidence" value="ECO:0007669"/>
    <property type="project" value="UniProtKB-SubCell"/>
</dbReference>
<evidence type="ECO:0000256" key="3">
    <source>
        <dbReference type="ARBA" id="ARBA00022692"/>
    </source>
</evidence>
<feature type="transmembrane region" description="Helical" evidence="6">
    <location>
        <begin position="358"/>
        <end position="378"/>
    </location>
</feature>
<organism evidence="8 9">
    <name type="scientific">Mesorhizobium prunaredense</name>
    <dbReference type="NCBI Taxonomy" id="1631249"/>
    <lineage>
        <taxon>Bacteria</taxon>
        <taxon>Pseudomonadati</taxon>
        <taxon>Pseudomonadota</taxon>
        <taxon>Alphaproteobacteria</taxon>
        <taxon>Hyphomicrobiales</taxon>
        <taxon>Phyllobacteriaceae</taxon>
        <taxon>Mesorhizobium</taxon>
    </lineage>
</organism>
<gene>
    <name evidence="8" type="ORF">BQ8794_30033</name>
</gene>
<evidence type="ECO:0000256" key="6">
    <source>
        <dbReference type="SAM" id="Phobius"/>
    </source>
</evidence>
<evidence type="ECO:0000256" key="4">
    <source>
        <dbReference type="ARBA" id="ARBA00022989"/>
    </source>
</evidence>
<dbReference type="Proteomes" id="UP000188388">
    <property type="component" value="Unassembled WGS sequence"/>
</dbReference>
<dbReference type="RefSeq" id="WP_077379819.1">
    <property type="nucleotide sequence ID" value="NZ_FTPD01000023.1"/>
</dbReference>
<feature type="transmembrane region" description="Helical" evidence="6">
    <location>
        <begin position="126"/>
        <end position="145"/>
    </location>
</feature>
<feature type="transmembrane region" description="Helical" evidence="6">
    <location>
        <begin position="237"/>
        <end position="256"/>
    </location>
</feature>
<evidence type="ECO:0000256" key="5">
    <source>
        <dbReference type="ARBA" id="ARBA00023136"/>
    </source>
</evidence>
<feature type="transmembrane region" description="Helical" evidence="6">
    <location>
        <begin position="94"/>
        <end position="119"/>
    </location>
</feature>
<dbReference type="PANTHER" id="PTHR43124:SF8">
    <property type="entry name" value="INNER MEMBRANE TRANSPORT PROTEIN YDHP"/>
    <property type="match status" value="1"/>
</dbReference>
<dbReference type="SUPFAM" id="SSF103473">
    <property type="entry name" value="MFS general substrate transporter"/>
    <property type="match status" value="1"/>
</dbReference>
<dbReference type="InterPro" id="IPR011701">
    <property type="entry name" value="MFS"/>
</dbReference>
<feature type="transmembrane region" description="Helical" evidence="6">
    <location>
        <begin position="268"/>
        <end position="286"/>
    </location>
</feature>
<sequence length="393" mass="40666">MLPLIALFIAAFAFGTTEFVIAGVLPHVAEGLGVSIPTAGYLVSGYAGGIAVGGPLLTLATKTISRKALLLGLAAAFTIGQAACALAPDFASMLLLRIAVAVAHGAYFGVAMVVAVGLVRQDQRGMAVALILSGLTVSNVIGVPAGTAIGNVWGWRATFWVMCALGVASIAAMTVLLPRKTGSSRQSISFGSEVRVLARQQVWTSLILMLMLMTGQFGLFTYITPTLLEVTGLDEGLVPWVLLLNGVGATIGVFLGGRLADWKLMPSLITMLFMQAVTLAVIYAVSPYPVPMVVAITIWGGLSFAIGTPIQTRILTWTADASNLASSLIPAGFNVGIALAASLGAAMLNAGYGYRSLPVVGAIAMLVAVAVALASHIWEWRQNTMPPLPAAAE</sequence>
<keyword evidence="3 6" id="KW-0812">Transmembrane</keyword>
<evidence type="ECO:0000256" key="2">
    <source>
        <dbReference type="ARBA" id="ARBA00022475"/>
    </source>
</evidence>
<protein>
    <submittedName>
        <fullName evidence="8">MFS transporter</fullName>
    </submittedName>
</protein>
<keyword evidence="4 6" id="KW-1133">Transmembrane helix</keyword>